<evidence type="ECO:0000313" key="13">
    <source>
        <dbReference type="Proteomes" id="UP000663832"/>
    </source>
</evidence>
<comment type="caution">
    <text evidence="11">The sequence shown here is derived from an EMBL/GenBank/DDBJ whole genome shotgun (WGS) entry which is preliminary data.</text>
</comment>
<feature type="transmembrane region" description="Helical" evidence="9">
    <location>
        <begin position="527"/>
        <end position="551"/>
    </location>
</feature>
<dbReference type="Pfam" id="PF19055">
    <property type="entry name" value="ABC2_membrane_7"/>
    <property type="match status" value="1"/>
</dbReference>
<dbReference type="PANTHER" id="PTHR48041:SF63">
    <property type="entry name" value="EARLY GENE AT 23, ISOFORM C"/>
    <property type="match status" value="1"/>
</dbReference>
<keyword evidence="5" id="KW-0547">Nucleotide-binding</keyword>
<evidence type="ECO:0000313" key="14">
    <source>
        <dbReference type="Proteomes" id="UP000663877"/>
    </source>
</evidence>
<proteinExistence type="inferred from homology"/>
<keyword evidence="3" id="KW-0813">Transport</keyword>
<dbReference type="GO" id="GO:0005524">
    <property type="term" value="F:ATP binding"/>
    <property type="evidence" value="ECO:0007669"/>
    <property type="project" value="UniProtKB-KW"/>
</dbReference>
<dbReference type="InterPro" id="IPR027417">
    <property type="entry name" value="P-loop_NTPase"/>
</dbReference>
<evidence type="ECO:0000256" key="2">
    <source>
        <dbReference type="ARBA" id="ARBA00005814"/>
    </source>
</evidence>
<dbReference type="InterPro" id="IPR050352">
    <property type="entry name" value="ABCG_transporters"/>
</dbReference>
<keyword evidence="13" id="KW-1185">Reference proteome</keyword>
<dbReference type="InterPro" id="IPR043926">
    <property type="entry name" value="ABCG_dom"/>
</dbReference>
<dbReference type="PROSITE" id="PS50893">
    <property type="entry name" value="ABC_TRANSPORTER_2"/>
    <property type="match status" value="1"/>
</dbReference>
<evidence type="ECO:0000256" key="9">
    <source>
        <dbReference type="SAM" id="Phobius"/>
    </source>
</evidence>
<comment type="subcellular location">
    <subcellularLocation>
        <location evidence="1">Membrane</location>
        <topology evidence="1">Multi-pass membrane protein</topology>
    </subcellularLocation>
</comment>
<feature type="transmembrane region" description="Helical" evidence="9">
    <location>
        <begin position="452"/>
        <end position="473"/>
    </location>
</feature>
<dbReference type="Pfam" id="PF00005">
    <property type="entry name" value="ABC_tran"/>
    <property type="match status" value="1"/>
</dbReference>
<dbReference type="CDD" id="cd03213">
    <property type="entry name" value="ABCG_EPDR"/>
    <property type="match status" value="1"/>
</dbReference>
<evidence type="ECO:0000256" key="3">
    <source>
        <dbReference type="ARBA" id="ARBA00022448"/>
    </source>
</evidence>
<comment type="similarity">
    <text evidence="2">Belongs to the ABC transporter superfamily. ABCG family. Eye pigment precursor importer (TC 3.A.1.204) subfamily.</text>
</comment>
<dbReference type="GO" id="GO:0140359">
    <property type="term" value="F:ABC-type transporter activity"/>
    <property type="evidence" value="ECO:0007669"/>
    <property type="project" value="InterPro"/>
</dbReference>
<reference evidence="11" key="1">
    <citation type="submission" date="2021-02" db="EMBL/GenBank/DDBJ databases">
        <authorList>
            <person name="Nowell W R."/>
        </authorList>
    </citation>
    <scope>NUCLEOTIDE SEQUENCE</scope>
</reference>
<protein>
    <recommendedName>
        <fullName evidence="10">ABC transporter domain-containing protein</fullName>
    </recommendedName>
</protein>
<dbReference type="SMART" id="SM00382">
    <property type="entry name" value="AAA"/>
    <property type="match status" value="1"/>
</dbReference>
<dbReference type="InterPro" id="IPR003593">
    <property type="entry name" value="AAA+_ATPase"/>
</dbReference>
<organism evidence="11 14">
    <name type="scientific">Adineta steineri</name>
    <dbReference type="NCBI Taxonomy" id="433720"/>
    <lineage>
        <taxon>Eukaryota</taxon>
        <taxon>Metazoa</taxon>
        <taxon>Spiralia</taxon>
        <taxon>Gnathifera</taxon>
        <taxon>Rotifera</taxon>
        <taxon>Eurotatoria</taxon>
        <taxon>Bdelloidea</taxon>
        <taxon>Adinetida</taxon>
        <taxon>Adinetidae</taxon>
        <taxon>Adineta</taxon>
    </lineage>
</organism>
<name>A0A813Y672_9BILA</name>
<keyword evidence="8 9" id="KW-0472">Membrane</keyword>
<keyword evidence="6" id="KW-0067">ATP-binding</keyword>
<dbReference type="GO" id="GO:0005886">
    <property type="term" value="C:plasma membrane"/>
    <property type="evidence" value="ECO:0007669"/>
    <property type="project" value="TreeGrafter"/>
</dbReference>
<dbReference type="PANTHER" id="PTHR48041">
    <property type="entry name" value="ABC TRANSPORTER G FAMILY MEMBER 28"/>
    <property type="match status" value="1"/>
</dbReference>
<evidence type="ECO:0000256" key="5">
    <source>
        <dbReference type="ARBA" id="ARBA00022741"/>
    </source>
</evidence>
<evidence type="ECO:0000256" key="7">
    <source>
        <dbReference type="ARBA" id="ARBA00022989"/>
    </source>
</evidence>
<sequence>MPSSQVVNSYVNEGFKDTAQKTDSYPQKEHIIKMRDGDTLQIEMSVDGAQTVAPLSPRITVTFHNVSKVINVPAKMIDPSSKERFIERKLLDQVSGQIQPGQLAALMGPSGCGKTTLLNTLAGRALNGVTGNVWFNNQSYERSMKRKLAYVLQQDSFFEQLTVKQQLTYTGLLRLPNHLSKKDKLTQVEQIIDQLRIRGCANTPITLISGGEKKRVNIGTELLTNPSVIFLDEPTSGLDSTSAVALIDVLRELAMQGKTIVTSIHQPSSQIFQSFDQFILLADGKTIFMGKPSDALPYFATLGHHSPPQYNPADYVMDLVNQDMKIREELKEAYLQNKINTNVKTISNQLQQQQQYQYSTVGRQYLLVEPSGDVADLTNPDNVNLIPAKHESKWPIGFLPQLLILTSRAFRLSGKAQFTRLSFIQAICISVITGLCWLRMNFAENTIPDRSSFIFFIMAFWPLETLFSGLLSFPSERGVIEKERASGSYRLSSYFLAKSLAEAPLKFILPTLYLIIAYWMANMNNNFGIFLAILGFQLLSILVAESLGLFLGATFKNLLHGITAATILIMSLMLVGGFYVRNLPHWLGVWGKWVSFFKYSYDACLQLQFNGRHHYKCVDGTYVPSCRNNPNGTFVSDEALQYFDIGLNVGLNFLVLFGMFVVFRFFAYLSLRFVNNNSGRT</sequence>
<evidence type="ECO:0000256" key="4">
    <source>
        <dbReference type="ARBA" id="ARBA00022692"/>
    </source>
</evidence>
<evidence type="ECO:0000256" key="8">
    <source>
        <dbReference type="ARBA" id="ARBA00023136"/>
    </source>
</evidence>
<gene>
    <name evidence="11" type="ORF">BJG266_LOCUS9229</name>
    <name evidence="12" type="ORF">QVE165_LOCUS32530</name>
</gene>
<dbReference type="InterPro" id="IPR003439">
    <property type="entry name" value="ABC_transporter-like_ATP-bd"/>
</dbReference>
<dbReference type="EMBL" id="CAJNOI010000030">
    <property type="protein sequence ID" value="CAF0877329.1"/>
    <property type="molecule type" value="Genomic_DNA"/>
</dbReference>
<dbReference type="OrthoDB" id="66620at2759"/>
<feature type="transmembrane region" description="Helical" evidence="9">
    <location>
        <begin position="558"/>
        <end position="580"/>
    </location>
</feature>
<dbReference type="EMBL" id="CAJNOM010000289">
    <property type="protein sequence ID" value="CAF1324420.1"/>
    <property type="molecule type" value="Genomic_DNA"/>
</dbReference>
<feature type="transmembrane region" description="Helical" evidence="9">
    <location>
        <begin position="422"/>
        <end position="440"/>
    </location>
</feature>
<evidence type="ECO:0000259" key="10">
    <source>
        <dbReference type="PROSITE" id="PS50893"/>
    </source>
</evidence>
<accession>A0A813Y672</accession>
<dbReference type="Proteomes" id="UP000663832">
    <property type="component" value="Unassembled WGS sequence"/>
</dbReference>
<evidence type="ECO:0000256" key="1">
    <source>
        <dbReference type="ARBA" id="ARBA00004141"/>
    </source>
</evidence>
<feature type="transmembrane region" description="Helical" evidence="9">
    <location>
        <begin position="649"/>
        <end position="671"/>
    </location>
</feature>
<dbReference type="PROSITE" id="PS00211">
    <property type="entry name" value="ABC_TRANSPORTER_1"/>
    <property type="match status" value="1"/>
</dbReference>
<dbReference type="SUPFAM" id="SSF52540">
    <property type="entry name" value="P-loop containing nucleoside triphosphate hydrolases"/>
    <property type="match status" value="1"/>
</dbReference>
<evidence type="ECO:0000313" key="11">
    <source>
        <dbReference type="EMBL" id="CAF0877329.1"/>
    </source>
</evidence>
<dbReference type="Gene3D" id="3.40.50.300">
    <property type="entry name" value="P-loop containing nucleotide triphosphate hydrolases"/>
    <property type="match status" value="1"/>
</dbReference>
<feature type="domain" description="ABC transporter" evidence="10">
    <location>
        <begin position="61"/>
        <end position="308"/>
    </location>
</feature>
<dbReference type="InterPro" id="IPR013525">
    <property type="entry name" value="ABC2_TM"/>
</dbReference>
<dbReference type="Proteomes" id="UP000663877">
    <property type="component" value="Unassembled WGS sequence"/>
</dbReference>
<dbReference type="InterPro" id="IPR017871">
    <property type="entry name" value="ABC_transporter-like_CS"/>
</dbReference>
<keyword evidence="7 9" id="KW-1133">Transmembrane helix</keyword>
<evidence type="ECO:0000313" key="12">
    <source>
        <dbReference type="EMBL" id="CAF1324420.1"/>
    </source>
</evidence>
<keyword evidence="4 9" id="KW-0812">Transmembrane</keyword>
<dbReference type="Pfam" id="PF01061">
    <property type="entry name" value="ABC2_membrane"/>
    <property type="match status" value="1"/>
</dbReference>
<evidence type="ECO:0000256" key="6">
    <source>
        <dbReference type="ARBA" id="ARBA00022840"/>
    </source>
</evidence>
<dbReference type="GO" id="GO:0016887">
    <property type="term" value="F:ATP hydrolysis activity"/>
    <property type="evidence" value="ECO:0007669"/>
    <property type="project" value="InterPro"/>
</dbReference>
<dbReference type="AlphaFoldDB" id="A0A813Y672"/>